<dbReference type="AlphaFoldDB" id="A0A1Q9LBY8"/>
<comment type="caution">
    <text evidence="2">The sequence shown here is derived from an EMBL/GenBank/DDBJ whole genome shotgun (WGS) entry which is preliminary data.</text>
</comment>
<keyword evidence="1" id="KW-0472">Membrane</keyword>
<sequence length="64" mass="7326">MLFVIVLIVVAVVLLILLGVLLGIAGTEKVFQRRDRQQAAAQKRINEEWKLLRAVREENDDPEQ</sequence>
<evidence type="ECO:0000313" key="3">
    <source>
        <dbReference type="Proteomes" id="UP000186040"/>
    </source>
</evidence>
<keyword evidence="3" id="KW-1185">Reference proteome</keyword>
<organism evidence="2 3">
    <name type="scientific">Actinokineospora bangkokensis</name>
    <dbReference type="NCBI Taxonomy" id="1193682"/>
    <lineage>
        <taxon>Bacteria</taxon>
        <taxon>Bacillati</taxon>
        <taxon>Actinomycetota</taxon>
        <taxon>Actinomycetes</taxon>
        <taxon>Pseudonocardiales</taxon>
        <taxon>Pseudonocardiaceae</taxon>
        <taxon>Actinokineospora</taxon>
    </lineage>
</organism>
<accession>A0A1Q9LBY8</accession>
<protein>
    <submittedName>
        <fullName evidence="2">Uncharacterized protein</fullName>
    </submittedName>
</protein>
<feature type="transmembrane region" description="Helical" evidence="1">
    <location>
        <begin position="6"/>
        <end position="26"/>
    </location>
</feature>
<evidence type="ECO:0000256" key="1">
    <source>
        <dbReference type="SAM" id="Phobius"/>
    </source>
</evidence>
<keyword evidence="1" id="KW-1133">Transmembrane helix</keyword>
<gene>
    <name evidence="2" type="ORF">BJP25_05580</name>
</gene>
<dbReference type="Proteomes" id="UP000186040">
    <property type="component" value="Unassembled WGS sequence"/>
</dbReference>
<dbReference type="EMBL" id="MKQR01000032">
    <property type="protein sequence ID" value="OLR89547.1"/>
    <property type="molecule type" value="Genomic_DNA"/>
</dbReference>
<name>A0A1Q9LBY8_9PSEU</name>
<keyword evidence="1" id="KW-0812">Transmembrane</keyword>
<proteinExistence type="predicted"/>
<dbReference type="STRING" id="1193682.BJP25_05580"/>
<reference evidence="2 3" key="1">
    <citation type="submission" date="2016-10" db="EMBL/GenBank/DDBJ databases">
        <title>The Draft Genome Sequence of Actinokineospora bangkokensis 44EHWT reveals the biosynthetic pathway of antifungal compounds Thailandins with unusual extender unit butylmalonyl-CoA.</title>
        <authorList>
            <person name="Greule A."/>
            <person name="Intra B."/>
            <person name="Flemming S."/>
            <person name="Rommel M.G."/>
            <person name="Panbangred W."/>
            <person name="Bechthold A."/>
        </authorList>
    </citation>
    <scope>NUCLEOTIDE SEQUENCE [LARGE SCALE GENOMIC DNA]</scope>
    <source>
        <strain evidence="2 3">44EHW</strain>
    </source>
</reference>
<evidence type="ECO:0000313" key="2">
    <source>
        <dbReference type="EMBL" id="OLR89547.1"/>
    </source>
</evidence>